<reference evidence="1" key="1">
    <citation type="submission" date="2016-09" db="EMBL/GenBank/DDBJ databases">
        <authorList>
            <person name="Hebert L."/>
            <person name="Moumen B."/>
        </authorList>
    </citation>
    <scope>NUCLEOTIDE SEQUENCE [LARGE SCALE GENOMIC DNA]</scope>
    <source>
        <strain evidence="1">OVI</strain>
    </source>
</reference>
<keyword evidence="2" id="KW-1185">Reference proteome</keyword>
<dbReference type="AlphaFoldDB" id="A0A1G4I5D6"/>
<comment type="caution">
    <text evidence="1">The sequence shown here is derived from an EMBL/GenBank/DDBJ whole genome shotgun (WGS) entry which is preliminary data.</text>
</comment>
<name>A0A1G4I5D6_TRYEQ</name>
<dbReference type="RefSeq" id="XP_067078468.1">
    <property type="nucleotide sequence ID" value="XM_067222367.1"/>
</dbReference>
<proteinExistence type="predicted"/>
<protein>
    <submittedName>
        <fullName evidence="1">Uncharacterized protein</fullName>
    </submittedName>
</protein>
<evidence type="ECO:0000313" key="1">
    <source>
        <dbReference type="EMBL" id="SCU67108.1"/>
    </source>
</evidence>
<organism evidence="1 2">
    <name type="scientific">Trypanosoma equiperdum</name>
    <dbReference type="NCBI Taxonomy" id="5694"/>
    <lineage>
        <taxon>Eukaryota</taxon>
        <taxon>Discoba</taxon>
        <taxon>Euglenozoa</taxon>
        <taxon>Kinetoplastea</taxon>
        <taxon>Metakinetoplastina</taxon>
        <taxon>Trypanosomatida</taxon>
        <taxon>Trypanosomatidae</taxon>
        <taxon>Trypanosoma</taxon>
    </lineage>
</organism>
<gene>
    <name evidence="1" type="ORF">TEOVI_000039600</name>
</gene>
<dbReference type="Proteomes" id="UP000195570">
    <property type="component" value="Unassembled WGS sequence"/>
</dbReference>
<accession>A0A1G4I5D6</accession>
<dbReference type="GeneID" id="92374336"/>
<sequence>MLREHIQHIRICISIVVSAPGCGPPHGTISHHFMKMALKTFSYAASTTSARSPPSSPLPQHYIPRVTSEYARTQNATFLNSTGRITP</sequence>
<dbReference type="EMBL" id="CZPT02000688">
    <property type="protein sequence ID" value="SCU67108.1"/>
    <property type="molecule type" value="Genomic_DNA"/>
</dbReference>
<dbReference type="VEuPathDB" id="TriTrypDB:TEOVI_000039600"/>
<evidence type="ECO:0000313" key="2">
    <source>
        <dbReference type="Proteomes" id="UP000195570"/>
    </source>
</evidence>